<dbReference type="EMBL" id="CAUYUJ010017673">
    <property type="protein sequence ID" value="CAK0876859.1"/>
    <property type="molecule type" value="Genomic_DNA"/>
</dbReference>
<gene>
    <name evidence="2" type="ORF">PCOR1329_LOCUS61069</name>
</gene>
<comment type="caution">
    <text evidence="2">The sequence shown here is derived from an EMBL/GenBank/DDBJ whole genome shotgun (WGS) entry which is preliminary data.</text>
</comment>
<protein>
    <submittedName>
        <fullName evidence="2">Uncharacterized protein</fullName>
    </submittedName>
</protein>
<evidence type="ECO:0000313" key="3">
    <source>
        <dbReference type="Proteomes" id="UP001189429"/>
    </source>
</evidence>
<evidence type="ECO:0000256" key="1">
    <source>
        <dbReference type="SAM" id="MobiDB-lite"/>
    </source>
</evidence>
<organism evidence="2 3">
    <name type="scientific">Prorocentrum cordatum</name>
    <dbReference type="NCBI Taxonomy" id="2364126"/>
    <lineage>
        <taxon>Eukaryota</taxon>
        <taxon>Sar</taxon>
        <taxon>Alveolata</taxon>
        <taxon>Dinophyceae</taxon>
        <taxon>Prorocentrales</taxon>
        <taxon>Prorocentraceae</taxon>
        <taxon>Prorocentrum</taxon>
    </lineage>
</organism>
<feature type="region of interest" description="Disordered" evidence="1">
    <location>
        <begin position="911"/>
        <end position="949"/>
    </location>
</feature>
<dbReference type="Proteomes" id="UP001189429">
    <property type="component" value="Unassembled WGS sequence"/>
</dbReference>
<proteinExistence type="predicted"/>
<accession>A0ABN9VW96</accession>
<reference evidence="2" key="1">
    <citation type="submission" date="2023-10" db="EMBL/GenBank/DDBJ databases">
        <authorList>
            <person name="Chen Y."/>
            <person name="Shah S."/>
            <person name="Dougan E. K."/>
            <person name="Thang M."/>
            <person name="Chan C."/>
        </authorList>
    </citation>
    <scope>NUCLEOTIDE SEQUENCE [LARGE SCALE GENOMIC DNA]</scope>
</reference>
<name>A0ABN9VW96_9DINO</name>
<feature type="compositionally biased region" description="Acidic residues" evidence="1">
    <location>
        <begin position="911"/>
        <end position="930"/>
    </location>
</feature>
<evidence type="ECO:0000313" key="2">
    <source>
        <dbReference type="EMBL" id="CAK0876859.1"/>
    </source>
</evidence>
<sequence>MSRTLAEQAQKLASDLQAFAGALQSLPSHGRPGAVVDGIRSLRTALSGLWDAPEIRGRKPLPRTAARARKRGFLVGRLRQKVRKVEGVLKKERASRAANRIDNLWFARVAVAKPTVPAATVAAWCRDFSAEQSNQIGTTTISACRGAFAEAVKWLNKEEITRAAAGSHDPVAILHHVHDEAAMRMKSVSEEPDAQYRLESGVVRSRSSKIQGHALDVQVGTSGPSIEVYTELGPMLRKDAPTVATTLIARALDVIALLQRARCPCNMLVFVCSSHAANLAVQAGICGKIMPRPVQTDRLLGTASRMFKYVVPDYQAEFHRNLRHHIADDLEVVPRAAPPAPHPRSAALQALYGKQALPDDLVRFFDSGLQVFKHSGVGADERAAHERACNILSRTLLRVDDRPTVTWRLLKLPAKLLHAGSVKPSKQNAKRLNAVLKYLTDDAEDKHLRKVCLCLRLSLPAVSLTARKAPSEKDEDQGPVLVQLGKGVVQRRTAWELRSVLQALHADPCLDKTDCACALLTTWLHIRARFHQYSQYPARLWALTPLYNRQGRACNVCAGPARGGRYSDAIAHFLTCDESELDVGYSVPLRRRALRERSIAGAMAFMLQRVLDDLPGAGGALARSPPRRRRPEVQEELRAILAAASTNSLEAERRHKQRTKGEQREIVHQGDSEALRAYQAEHEGRLRAEAKAMREAAKVKDVSEPMPWDVPEWAAWMGRNEEMWKDWLRTATADWRSFNAKIVPLGDLPPAPRLQPLPAPDRSEGASWHRKLLLSEAGFYSIGHRGAEGRKVFVFACSLLSTCWAIVLRPVSRRRVRLDLDGLERLSAPVQDALQANGVKESHDLRLVRLEVHVDEVTPSGVVFGVNHGYEVADDVLDRAPKARAEPAGPEDDEDHVSIPDSDLQSVADSLEQEAMDDVEEATDEEEAGEEPPPSSDSEEGPPARAMGRAAPGTYVVDKSLYFSISNNPAWPDVKVKVNPRWRGAAGMGTKSLSKTVTCHHFGEDKATGDIPVSLLVLRAWTIHRMERAGFHLAEAHRQQWVARQKHELRAGLAALEHPSGGAGSPRADKHIRKWAGLLI</sequence>
<feature type="region of interest" description="Disordered" evidence="1">
    <location>
        <begin position="648"/>
        <end position="669"/>
    </location>
</feature>
<feature type="compositionally biased region" description="Basic and acidic residues" evidence="1">
    <location>
        <begin position="659"/>
        <end position="669"/>
    </location>
</feature>
<keyword evidence="3" id="KW-1185">Reference proteome</keyword>